<protein>
    <submittedName>
        <fullName evidence="2">Uncharacterized protein DUF1540</fullName>
    </submittedName>
</protein>
<dbReference type="InterPro" id="IPR011437">
    <property type="entry name" value="DUF1540"/>
</dbReference>
<evidence type="ECO:0000259" key="1">
    <source>
        <dbReference type="Pfam" id="PF07561"/>
    </source>
</evidence>
<reference evidence="2 3" key="1">
    <citation type="submission" date="2018-06" db="EMBL/GenBank/DDBJ databases">
        <title>Genomic Encyclopedia of Type Strains, Phase IV (KMG-IV): sequencing the most valuable type-strain genomes for metagenomic binning, comparative biology and taxonomic classification.</title>
        <authorList>
            <person name="Goeker M."/>
        </authorList>
    </citation>
    <scope>NUCLEOTIDE SEQUENCE [LARGE SCALE GENOMIC DNA]</scope>
    <source>
        <strain evidence="2 3">DSM 22112</strain>
    </source>
</reference>
<organism evidence="2 3">
    <name type="scientific">Alkalibaculum bacchi</name>
    <dbReference type="NCBI Taxonomy" id="645887"/>
    <lineage>
        <taxon>Bacteria</taxon>
        <taxon>Bacillati</taxon>
        <taxon>Bacillota</taxon>
        <taxon>Clostridia</taxon>
        <taxon>Eubacteriales</taxon>
        <taxon>Eubacteriaceae</taxon>
        <taxon>Alkalibaculum</taxon>
    </lineage>
</organism>
<dbReference type="Pfam" id="PF07561">
    <property type="entry name" value="DUF1540"/>
    <property type="match status" value="1"/>
</dbReference>
<sequence length="55" mass="6325">MMKINNSIGCTVEECKYHAKNQDYCSLDKIQVTKNAAQARNQQETDCHSFESELK</sequence>
<feature type="domain" description="DUF1540" evidence="1">
    <location>
        <begin position="8"/>
        <end position="50"/>
    </location>
</feature>
<dbReference type="AlphaFoldDB" id="A0A366IB59"/>
<comment type="caution">
    <text evidence="2">The sequence shown here is derived from an EMBL/GenBank/DDBJ whole genome shotgun (WGS) entry which is preliminary data.</text>
</comment>
<gene>
    <name evidence="2" type="ORF">DES36_107155</name>
</gene>
<evidence type="ECO:0000313" key="2">
    <source>
        <dbReference type="EMBL" id="RBP65413.1"/>
    </source>
</evidence>
<evidence type="ECO:0000313" key="3">
    <source>
        <dbReference type="Proteomes" id="UP000253490"/>
    </source>
</evidence>
<dbReference type="EMBL" id="QNRX01000007">
    <property type="protein sequence ID" value="RBP65413.1"/>
    <property type="molecule type" value="Genomic_DNA"/>
</dbReference>
<accession>A0A366IB59</accession>
<keyword evidence="3" id="KW-1185">Reference proteome</keyword>
<proteinExistence type="predicted"/>
<name>A0A366IB59_9FIRM</name>
<dbReference type="Proteomes" id="UP000253490">
    <property type="component" value="Unassembled WGS sequence"/>
</dbReference>